<dbReference type="Gene3D" id="3.30.160.360">
    <property type="match status" value="1"/>
</dbReference>
<name>J9DGH5_EDHAE</name>
<reference evidence="1 2" key="1">
    <citation type="submission" date="2011-08" db="EMBL/GenBank/DDBJ databases">
        <authorList>
            <person name="Liu Z.J."/>
            <person name="Shi F.L."/>
            <person name="Lu J.Q."/>
            <person name="Li M."/>
            <person name="Wang Z.L."/>
        </authorList>
    </citation>
    <scope>NUCLEOTIDE SEQUENCE [LARGE SCALE GENOMIC DNA]</scope>
    <source>
        <strain evidence="1 2">USNM 41457</strain>
    </source>
</reference>
<dbReference type="Pfam" id="PF05964">
    <property type="entry name" value="FYRN"/>
    <property type="match status" value="1"/>
</dbReference>
<evidence type="ECO:0000313" key="1">
    <source>
        <dbReference type="EMBL" id="EJW01700.1"/>
    </source>
</evidence>
<reference evidence="2" key="2">
    <citation type="submission" date="2015-07" db="EMBL/GenBank/DDBJ databases">
        <title>Contrasting host-pathogen interactions and genome evolution in two generalist and specialist microsporidian pathogens of mosquitoes.</title>
        <authorList>
            <consortium name="The Broad Institute Genomics Platform"/>
            <consortium name="The Broad Institute Genome Sequencing Center for Infectious Disease"/>
            <person name="Cuomo C.A."/>
            <person name="Sanscrainte N.D."/>
            <person name="Goldberg J.M."/>
            <person name="Heiman D."/>
            <person name="Young S."/>
            <person name="Zeng Q."/>
            <person name="Becnel J.J."/>
            <person name="Birren B.W."/>
        </authorList>
    </citation>
    <scope>NUCLEOTIDE SEQUENCE [LARGE SCALE GENOMIC DNA]</scope>
    <source>
        <strain evidence="2">USNM 41457</strain>
    </source>
</reference>
<keyword evidence="2" id="KW-1185">Reference proteome</keyword>
<dbReference type="InterPro" id="IPR003888">
    <property type="entry name" value="FYrich_N"/>
</dbReference>
<gene>
    <name evidence="1" type="ORF">EDEG_03780</name>
</gene>
<dbReference type="EMBL" id="AFBI03000121">
    <property type="protein sequence ID" value="EJW01700.1"/>
    <property type="molecule type" value="Genomic_DNA"/>
</dbReference>
<dbReference type="OMA" id="TCEIRIL"/>
<accession>J9DGH5</accession>
<dbReference type="GO" id="GO:0005634">
    <property type="term" value="C:nucleus"/>
    <property type="evidence" value="ECO:0007669"/>
    <property type="project" value="InterPro"/>
</dbReference>
<protein>
    <submittedName>
        <fullName evidence="1">Uncharacterized protein</fullName>
    </submittedName>
</protein>
<dbReference type="HOGENOM" id="CLU_1343218_0_0_1"/>
<proteinExistence type="predicted"/>
<dbReference type="OrthoDB" id="2192852at2759"/>
<evidence type="ECO:0000313" key="2">
    <source>
        <dbReference type="Proteomes" id="UP000003163"/>
    </source>
</evidence>
<dbReference type="VEuPathDB" id="MicrosporidiaDB:EDEG_03780"/>
<dbReference type="Proteomes" id="UP000003163">
    <property type="component" value="Unassembled WGS sequence"/>
</dbReference>
<sequence>MDLNHRFSEALKRRDSKISKINSIKEQTSQISSHNNILIDVLAIQNNRDLITESFYNVSKKEIRDEVEKLRQKEHKNNERYIINSNLSIINIGNTQDLKEVSTNNESQYMYPVGYIAVRIYRRHKFSRIERENLIYTCEIRILNGHLDLVIMTEDGFILNGINAWNDFHELFDEKIDFNSIESFYGLDLAEVQRIIRNNNAINV</sequence>
<dbReference type="AlphaFoldDB" id="J9DGH5"/>
<organism evidence="1 2">
    <name type="scientific">Edhazardia aedis (strain USNM 41457)</name>
    <name type="common">Microsporidian parasite</name>
    <dbReference type="NCBI Taxonomy" id="1003232"/>
    <lineage>
        <taxon>Eukaryota</taxon>
        <taxon>Fungi</taxon>
        <taxon>Fungi incertae sedis</taxon>
        <taxon>Microsporidia</taxon>
        <taxon>Edhazardia</taxon>
    </lineage>
</organism>
<dbReference type="InParanoid" id="J9DGH5"/>
<comment type="caution">
    <text evidence="1">The sequence shown here is derived from an EMBL/GenBank/DDBJ whole genome shotgun (WGS) entry which is preliminary data.</text>
</comment>